<evidence type="ECO:0000259" key="3">
    <source>
        <dbReference type="Pfam" id="PF03258"/>
    </source>
</evidence>
<dbReference type="Pfam" id="PF03258">
    <property type="entry name" value="Baculo_FP"/>
    <property type="match status" value="1"/>
</dbReference>
<evidence type="ECO:0000259" key="4">
    <source>
        <dbReference type="Pfam" id="PF25298"/>
    </source>
</evidence>
<proteinExistence type="predicted"/>
<accession>A0A0L7KPL4</accession>
<organism evidence="5 6">
    <name type="scientific">Operophtera brumata</name>
    <name type="common">Winter moth</name>
    <name type="synonym">Phalaena brumata</name>
    <dbReference type="NCBI Taxonomy" id="104452"/>
    <lineage>
        <taxon>Eukaryota</taxon>
        <taxon>Metazoa</taxon>
        <taxon>Ecdysozoa</taxon>
        <taxon>Arthropoda</taxon>
        <taxon>Hexapoda</taxon>
        <taxon>Insecta</taxon>
        <taxon>Pterygota</taxon>
        <taxon>Neoptera</taxon>
        <taxon>Endopterygota</taxon>
        <taxon>Lepidoptera</taxon>
        <taxon>Glossata</taxon>
        <taxon>Ditrysia</taxon>
        <taxon>Geometroidea</taxon>
        <taxon>Geometridae</taxon>
        <taxon>Larentiinae</taxon>
        <taxon>Operophtera</taxon>
    </lineage>
</organism>
<dbReference type="Pfam" id="PF03104">
    <property type="entry name" value="DNA_pol_B_exo1"/>
    <property type="match status" value="1"/>
</dbReference>
<dbReference type="SUPFAM" id="SSF53098">
    <property type="entry name" value="Ribonuclease H-like"/>
    <property type="match status" value="1"/>
</dbReference>
<feature type="domain" description="FP protein N-terminal" evidence="3">
    <location>
        <begin position="255"/>
        <end position="346"/>
    </location>
</feature>
<evidence type="ECO:0000313" key="6">
    <source>
        <dbReference type="Proteomes" id="UP000037510"/>
    </source>
</evidence>
<dbReference type="GO" id="GO:0003688">
    <property type="term" value="F:DNA replication origin binding"/>
    <property type="evidence" value="ECO:0007669"/>
    <property type="project" value="TreeGrafter"/>
</dbReference>
<dbReference type="GO" id="GO:0003682">
    <property type="term" value="F:chromatin binding"/>
    <property type="evidence" value="ECO:0007669"/>
    <property type="project" value="TreeGrafter"/>
</dbReference>
<feature type="coiled-coil region" evidence="1">
    <location>
        <begin position="203"/>
        <end position="258"/>
    </location>
</feature>
<dbReference type="InterPro" id="IPR057251">
    <property type="entry name" value="FP_C"/>
</dbReference>
<dbReference type="InterPro" id="IPR012337">
    <property type="entry name" value="RNaseH-like_sf"/>
</dbReference>
<dbReference type="GO" id="GO:0005658">
    <property type="term" value="C:alpha DNA polymerase:primase complex"/>
    <property type="evidence" value="ECO:0007669"/>
    <property type="project" value="TreeGrafter"/>
</dbReference>
<feature type="domain" description="FP protein C-terminal" evidence="4">
    <location>
        <begin position="351"/>
        <end position="401"/>
    </location>
</feature>
<keyword evidence="6" id="KW-1185">Reference proteome</keyword>
<protein>
    <submittedName>
        <fullName evidence="5">DNA polymerase</fullName>
    </submittedName>
</protein>
<dbReference type="InterPro" id="IPR004941">
    <property type="entry name" value="FP_N"/>
</dbReference>
<dbReference type="GO" id="GO:0003887">
    <property type="term" value="F:DNA-directed DNA polymerase activity"/>
    <property type="evidence" value="ECO:0007669"/>
    <property type="project" value="TreeGrafter"/>
</dbReference>
<dbReference type="AlphaFoldDB" id="A0A0L7KPL4"/>
<dbReference type="GO" id="GO:0006273">
    <property type="term" value="P:lagging strand elongation"/>
    <property type="evidence" value="ECO:0007669"/>
    <property type="project" value="TreeGrafter"/>
</dbReference>
<dbReference type="EMBL" id="JTDY01007844">
    <property type="protein sequence ID" value="KOB64909.1"/>
    <property type="molecule type" value="Genomic_DNA"/>
</dbReference>
<dbReference type="PANTHER" id="PTHR45861">
    <property type="entry name" value="DNA POLYMERASE ALPHA CATALYTIC SUBUNIT"/>
    <property type="match status" value="1"/>
</dbReference>
<evidence type="ECO:0000259" key="2">
    <source>
        <dbReference type="Pfam" id="PF03104"/>
    </source>
</evidence>
<dbReference type="Pfam" id="PF25298">
    <property type="entry name" value="Baculo_FP_2nd"/>
    <property type="match status" value="1"/>
</dbReference>
<sequence length="402" mass="45851">MMDMYEEFNSSVAGALGLKEFKSRKASFPPPPVNKKHLTFSHIFGTSTSSLETFLLDRKMKGPCWLEVRQAQAAAGKVSWCKLEATCDKMEHVTKNPGLECNKCGSMVHANTTCTELSNKQLNVVRSADNLDWTCNPCIQKSLRRGSYVIPEEDEEFAGSPRFINSSVDTKKFLAEISAEMDKLLKREMKEMNKAIQYCCGKVDDCLEFMETFKEKIKELEKKNIDLNNKNKHLELHMQALEQRVNESEQKVLSKVLEIQGIPSAENENIMEVSKVLARKLQVSVDHIKTAKRMPTKPGKPAFIQIKLCDEEKTSEWVAAARSANLISSDIVSHLPEKDARTKIFVRKALTHHYKNLLWVAKQELKDTYKYVWCKDGRVLARKSDKERITIIRCAADVKNLM</sequence>
<dbReference type="GO" id="GO:0003697">
    <property type="term" value="F:single-stranded DNA binding"/>
    <property type="evidence" value="ECO:0007669"/>
    <property type="project" value="TreeGrafter"/>
</dbReference>
<dbReference type="STRING" id="104452.A0A0L7KPL4"/>
<comment type="caution">
    <text evidence="5">The sequence shown here is derived from an EMBL/GenBank/DDBJ whole genome shotgun (WGS) entry which is preliminary data.</text>
</comment>
<gene>
    <name evidence="5" type="ORF">OBRU01_22754</name>
</gene>
<name>A0A0L7KPL4_OPEBR</name>
<feature type="domain" description="DNA-directed DNA polymerase family B exonuclease" evidence="2">
    <location>
        <begin position="42"/>
        <end position="96"/>
    </location>
</feature>
<dbReference type="Proteomes" id="UP000037510">
    <property type="component" value="Unassembled WGS sequence"/>
</dbReference>
<evidence type="ECO:0000256" key="1">
    <source>
        <dbReference type="SAM" id="Coils"/>
    </source>
</evidence>
<keyword evidence="1" id="KW-0175">Coiled coil</keyword>
<dbReference type="InterPro" id="IPR006133">
    <property type="entry name" value="DNA-dir_DNA_pol_B_exonuc"/>
</dbReference>
<dbReference type="PANTHER" id="PTHR45861:SF1">
    <property type="entry name" value="DNA POLYMERASE ALPHA CATALYTIC SUBUNIT"/>
    <property type="match status" value="1"/>
</dbReference>
<dbReference type="Gene3D" id="2.40.50.730">
    <property type="match status" value="1"/>
</dbReference>
<dbReference type="GO" id="GO:0006272">
    <property type="term" value="P:leading strand elongation"/>
    <property type="evidence" value="ECO:0007669"/>
    <property type="project" value="TreeGrafter"/>
</dbReference>
<reference evidence="5 6" key="1">
    <citation type="journal article" date="2015" name="Genome Biol. Evol.">
        <title>The genome of winter moth (Operophtera brumata) provides a genomic perspective on sexual dimorphism and phenology.</title>
        <authorList>
            <person name="Derks M.F."/>
            <person name="Smit S."/>
            <person name="Salis L."/>
            <person name="Schijlen E."/>
            <person name="Bossers A."/>
            <person name="Mateman C."/>
            <person name="Pijl A.S."/>
            <person name="de Ridder D."/>
            <person name="Groenen M.A."/>
            <person name="Visser M.E."/>
            <person name="Megens H.J."/>
        </authorList>
    </citation>
    <scope>NUCLEOTIDE SEQUENCE [LARGE SCALE GENOMIC DNA]</scope>
    <source>
        <strain evidence="5">WM2013NL</strain>
        <tissue evidence="5">Head and thorax</tissue>
    </source>
</reference>
<dbReference type="GO" id="GO:1902975">
    <property type="term" value="P:mitotic DNA replication initiation"/>
    <property type="evidence" value="ECO:0007669"/>
    <property type="project" value="TreeGrafter"/>
</dbReference>
<evidence type="ECO:0000313" key="5">
    <source>
        <dbReference type="EMBL" id="KOB64909.1"/>
    </source>
</evidence>